<dbReference type="SMART" id="SM00855">
    <property type="entry name" value="PGAM"/>
    <property type="match status" value="1"/>
</dbReference>
<organism evidence="4 5">
    <name type="scientific">Persicobacter diffluens</name>
    <dbReference type="NCBI Taxonomy" id="981"/>
    <lineage>
        <taxon>Bacteria</taxon>
        <taxon>Pseudomonadati</taxon>
        <taxon>Bacteroidota</taxon>
        <taxon>Cytophagia</taxon>
        <taxon>Cytophagales</taxon>
        <taxon>Persicobacteraceae</taxon>
        <taxon>Persicobacter</taxon>
    </lineage>
</organism>
<feature type="active site" description="Proton donor/acceptor" evidence="2">
    <location>
        <position position="99"/>
    </location>
</feature>
<evidence type="ECO:0000313" key="4">
    <source>
        <dbReference type="EMBL" id="GJM61327.1"/>
    </source>
</evidence>
<dbReference type="Pfam" id="PF00300">
    <property type="entry name" value="His_Phos_1"/>
    <property type="match status" value="1"/>
</dbReference>
<dbReference type="PANTHER" id="PTHR46517:SF1">
    <property type="entry name" value="FRUCTOSE-2,6-BISPHOSPHATASE TIGAR"/>
    <property type="match status" value="1"/>
</dbReference>
<dbReference type="AlphaFoldDB" id="A0AAN4VXL5"/>
<dbReference type="InterPro" id="IPR013078">
    <property type="entry name" value="His_Pase_superF_clade-1"/>
</dbReference>
<dbReference type="EMBL" id="BQKE01000001">
    <property type="protein sequence ID" value="GJM61327.1"/>
    <property type="molecule type" value="Genomic_DNA"/>
</dbReference>
<evidence type="ECO:0000256" key="1">
    <source>
        <dbReference type="ARBA" id="ARBA00022801"/>
    </source>
</evidence>
<dbReference type="GO" id="GO:0045820">
    <property type="term" value="P:negative regulation of glycolytic process"/>
    <property type="evidence" value="ECO:0007669"/>
    <property type="project" value="TreeGrafter"/>
</dbReference>
<sequence>MCHFFNGCKRKNREKMKRKKLYIIRHGQTDLNKKGIVQGSGVDSSLNDLGRAQASAFYEKYKDFPFEKVYTSALKRTKETVLHFEEAGFVPQELPGLNEISWGVVEGKSPTPENKARYQALLQAWADGDLSQKYEGGESLQEVVDRQKVAIDHILAQEEECVLVAMHGRAMRILLGWWVNDTLIGMDQFSHSNLSLYEIDWESDKGPKIVRFDDRSHLEHL</sequence>
<feature type="binding site" evidence="3">
    <location>
        <position position="76"/>
    </location>
    <ligand>
        <name>substrate</name>
    </ligand>
</feature>
<dbReference type="CDD" id="cd07067">
    <property type="entry name" value="HP_PGM_like"/>
    <property type="match status" value="1"/>
</dbReference>
<feature type="active site" description="Tele-phosphohistidine intermediate" evidence="2">
    <location>
        <position position="26"/>
    </location>
</feature>
<dbReference type="GO" id="GO:0005829">
    <property type="term" value="C:cytosol"/>
    <property type="evidence" value="ECO:0007669"/>
    <property type="project" value="TreeGrafter"/>
</dbReference>
<dbReference type="PROSITE" id="PS00175">
    <property type="entry name" value="PG_MUTASE"/>
    <property type="match status" value="1"/>
</dbReference>
<evidence type="ECO:0000313" key="5">
    <source>
        <dbReference type="Proteomes" id="UP001310022"/>
    </source>
</evidence>
<evidence type="ECO:0000256" key="3">
    <source>
        <dbReference type="PIRSR" id="PIRSR613078-2"/>
    </source>
</evidence>
<dbReference type="InterPro" id="IPR001345">
    <property type="entry name" value="PG/BPGM_mutase_AS"/>
</dbReference>
<dbReference type="PANTHER" id="PTHR46517">
    <property type="entry name" value="FRUCTOSE-2,6-BISPHOSPHATASE TIGAR"/>
    <property type="match status" value="1"/>
</dbReference>
<feature type="binding site" evidence="3">
    <location>
        <begin position="25"/>
        <end position="32"/>
    </location>
    <ligand>
        <name>substrate</name>
    </ligand>
</feature>
<gene>
    <name evidence="4" type="primary">gpm</name>
    <name evidence="4" type="ORF">PEDI_18790</name>
</gene>
<dbReference type="InterPro" id="IPR051695">
    <property type="entry name" value="Phosphoglycerate_Mutase"/>
</dbReference>
<dbReference type="Proteomes" id="UP001310022">
    <property type="component" value="Unassembled WGS sequence"/>
</dbReference>
<proteinExistence type="predicted"/>
<keyword evidence="1" id="KW-0378">Hydrolase</keyword>
<name>A0AAN4VXL5_9BACT</name>
<dbReference type="Gene3D" id="3.40.50.1240">
    <property type="entry name" value="Phosphoglycerate mutase-like"/>
    <property type="match status" value="1"/>
</dbReference>
<dbReference type="GO" id="GO:0043456">
    <property type="term" value="P:regulation of pentose-phosphate shunt"/>
    <property type="evidence" value="ECO:0007669"/>
    <property type="project" value="TreeGrafter"/>
</dbReference>
<accession>A0AAN4VXL5</accession>
<reference evidence="4 5" key="1">
    <citation type="submission" date="2021-12" db="EMBL/GenBank/DDBJ databases">
        <title>Genome sequencing of bacteria with rrn-lacking chromosome and rrn-plasmid.</title>
        <authorList>
            <person name="Anda M."/>
            <person name="Iwasaki W."/>
        </authorList>
    </citation>
    <scope>NUCLEOTIDE SEQUENCE [LARGE SCALE GENOMIC DNA]</scope>
    <source>
        <strain evidence="4 5">NBRC 15940</strain>
    </source>
</reference>
<comment type="caution">
    <text evidence="4">The sequence shown here is derived from an EMBL/GenBank/DDBJ whole genome shotgun (WGS) entry which is preliminary data.</text>
</comment>
<dbReference type="SUPFAM" id="SSF53254">
    <property type="entry name" value="Phosphoglycerate mutase-like"/>
    <property type="match status" value="1"/>
</dbReference>
<dbReference type="GO" id="GO:0004331">
    <property type="term" value="F:fructose-2,6-bisphosphate 2-phosphatase activity"/>
    <property type="evidence" value="ECO:0007669"/>
    <property type="project" value="TreeGrafter"/>
</dbReference>
<protein>
    <submittedName>
        <fullName evidence="4">Phosphoglycerate mutase</fullName>
    </submittedName>
</protein>
<dbReference type="InterPro" id="IPR029033">
    <property type="entry name" value="His_PPase_superfam"/>
</dbReference>
<evidence type="ECO:0000256" key="2">
    <source>
        <dbReference type="PIRSR" id="PIRSR613078-1"/>
    </source>
</evidence>
<keyword evidence="5" id="KW-1185">Reference proteome</keyword>